<dbReference type="InterPro" id="IPR000531">
    <property type="entry name" value="Beta-barrel_TonB"/>
</dbReference>
<evidence type="ECO:0000259" key="12">
    <source>
        <dbReference type="Pfam" id="PF00593"/>
    </source>
</evidence>
<dbReference type="CDD" id="cd01347">
    <property type="entry name" value="ligand_gated_channel"/>
    <property type="match status" value="1"/>
</dbReference>
<keyword evidence="6 11" id="KW-0798">TonB box</keyword>
<keyword evidence="9 10" id="KW-0998">Cell outer membrane</keyword>
<keyword evidence="3 10" id="KW-1134">Transmembrane beta strand</keyword>
<dbReference type="GO" id="GO:0044718">
    <property type="term" value="P:siderophore transmembrane transport"/>
    <property type="evidence" value="ECO:0007669"/>
    <property type="project" value="TreeGrafter"/>
</dbReference>
<name>I9NL90_9FIRM</name>
<keyword evidence="4 10" id="KW-0812">Transmembrane</keyword>
<evidence type="ECO:0000256" key="9">
    <source>
        <dbReference type="ARBA" id="ARBA00023237"/>
    </source>
</evidence>
<keyword evidence="7 10" id="KW-0472">Membrane</keyword>
<dbReference type="KEGG" id="pft:JBW_04276"/>
<evidence type="ECO:0000256" key="7">
    <source>
        <dbReference type="ARBA" id="ARBA00023136"/>
    </source>
</evidence>
<dbReference type="STRING" id="1192197.JBW_04276"/>
<organism evidence="14 15">
    <name type="scientific">Pelosinus fermentans JBW45</name>
    <dbReference type="NCBI Taxonomy" id="1192197"/>
    <lineage>
        <taxon>Bacteria</taxon>
        <taxon>Bacillati</taxon>
        <taxon>Bacillota</taxon>
        <taxon>Negativicutes</taxon>
        <taxon>Selenomonadales</taxon>
        <taxon>Sporomusaceae</taxon>
        <taxon>Pelosinus</taxon>
    </lineage>
</organism>
<evidence type="ECO:0000313" key="15">
    <source>
        <dbReference type="Proteomes" id="UP000005361"/>
    </source>
</evidence>
<dbReference type="GO" id="GO:0015344">
    <property type="term" value="F:siderophore uptake transmembrane transporter activity"/>
    <property type="evidence" value="ECO:0007669"/>
    <property type="project" value="TreeGrafter"/>
</dbReference>
<dbReference type="PROSITE" id="PS52016">
    <property type="entry name" value="TONB_DEPENDENT_REC_3"/>
    <property type="match status" value="1"/>
</dbReference>
<comment type="subcellular location">
    <subcellularLocation>
        <location evidence="1 10">Cell outer membrane</location>
        <topology evidence="1 10">Multi-pass membrane protein</topology>
    </subcellularLocation>
</comment>
<dbReference type="InterPro" id="IPR036942">
    <property type="entry name" value="Beta-barrel_TonB_sf"/>
</dbReference>
<reference evidence="14 15" key="1">
    <citation type="journal article" date="2015" name="Genome Announc.">
        <title>Complete Genome Sequence of Pelosinus fermentans JBW45, a Member of a Remarkably Competitive Group of Negativicutes in the Firmicutes Phylum.</title>
        <authorList>
            <person name="De Leon K.B."/>
            <person name="Utturkar S.M."/>
            <person name="Camilleri L.B."/>
            <person name="Elias D.A."/>
            <person name="Arkin A.P."/>
            <person name="Fields M.W."/>
            <person name="Brown S.D."/>
            <person name="Wall J.D."/>
        </authorList>
    </citation>
    <scope>NUCLEOTIDE SEQUENCE [LARGE SCALE GENOMIC DNA]</scope>
    <source>
        <strain evidence="14 15">JBW45</strain>
    </source>
</reference>
<dbReference type="RefSeq" id="WP_007960189.1">
    <property type="nucleotide sequence ID" value="NZ_CP010978.1"/>
</dbReference>
<protein>
    <submittedName>
        <fullName evidence="14">TonB-dependent receptor</fullName>
    </submittedName>
</protein>
<dbReference type="GO" id="GO:0009279">
    <property type="term" value="C:cell outer membrane"/>
    <property type="evidence" value="ECO:0007669"/>
    <property type="project" value="UniProtKB-SubCell"/>
</dbReference>
<dbReference type="HOGENOM" id="CLU_008287_18_0_9"/>
<comment type="similarity">
    <text evidence="10 11">Belongs to the TonB-dependent receptor family.</text>
</comment>
<evidence type="ECO:0000256" key="6">
    <source>
        <dbReference type="ARBA" id="ARBA00023077"/>
    </source>
</evidence>
<reference evidence="15" key="2">
    <citation type="submission" date="2015-02" db="EMBL/GenBank/DDBJ databases">
        <title>Complete Genome Sequence of Pelosinus fermentans JBW45.</title>
        <authorList>
            <person name="De Leon K.B."/>
            <person name="Utturkar S.M."/>
            <person name="Camilleri L.B."/>
            <person name="Arkin A.P."/>
            <person name="Fields M.W."/>
            <person name="Brown S.D."/>
            <person name="Wall J.D."/>
        </authorList>
    </citation>
    <scope>NUCLEOTIDE SEQUENCE [LARGE SCALE GENOMIC DNA]</scope>
    <source>
        <strain evidence="15">JBW45</strain>
    </source>
</reference>
<keyword evidence="2 10" id="KW-0813">Transport</keyword>
<accession>I9NL90</accession>
<evidence type="ECO:0000256" key="11">
    <source>
        <dbReference type="RuleBase" id="RU003357"/>
    </source>
</evidence>
<dbReference type="SUPFAM" id="SSF56935">
    <property type="entry name" value="Porins"/>
    <property type="match status" value="1"/>
</dbReference>
<evidence type="ECO:0000256" key="5">
    <source>
        <dbReference type="ARBA" id="ARBA00022729"/>
    </source>
</evidence>
<dbReference type="Proteomes" id="UP000005361">
    <property type="component" value="Chromosome"/>
</dbReference>
<evidence type="ECO:0000256" key="3">
    <source>
        <dbReference type="ARBA" id="ARBA00022452"/>
    </source>
</evidence>
<evidence type="ECO:0000259" key="13">
    <source>
        <dbReference type="Pfam" id="PF07715"/>
    </source>
</evidence>
<gene>
    <name evidence="14" type="ORF">JBW_04276</name>
</gene>
<dbReference type="InterPro" id="IPR037066">
    <property type="entry name" value="Plug_dom_sf"/>
</dbReference>
<feature type="domain" description="TonB-dependent receptor plug" evidence="13">
    <location>
        <begin position="11"/>
        <end position="117"/>
    </location>
</feature>
<dbReference type="EMBL" id="CP010978">
    <property type="protein sequence ID" value="AJQ29607.1"/>
    <property type="molecule type" value="Genomic_DNA"/>
</dbReference>
<keyword evidence="5" id="KW-0732">Signal</keyword>
<dbReference type="Gene3D" id="2.40.170.20">
    <property type="entry name" value="TonB-dependent receptor, beta-barrel domain"/>
    <property type="match status" value="1"/>
</dbReference>
<dbReference type="Gene3D" id="2.170.130.10">
    <property type="entry name" value="TonB-dependent receptor, plug domain"/>
    <property type="match status" value="1"/>
</dbReference>
<dbReference type="Pfam" id="PF00593">
    <property type="entry name" value="TonB_dep_Rec_b-barrel"/>
    <property type="match status" value="1"/>
</dbReference>
<proteinExistence type="inferred from homology"/>
<dbReference type="PANTHER" id="PTHR30069:SF29">
    <property type="entry name" value="HEMOGLOBIN AND HEMOGLOBIN-HAPTOGLOBIN-BINDING PROTEIN 1-RELATED"/>
    <property type="match status" value="1"/>
</dbReference>
<dbReference type="InterPro" id="IPR012910">
    <property type="entry name" value="Plug_dom"/>
</dbReference>
<feature type="domain" description="TonB-dependent receptor-like beta-barrel" evidence="12">
    <location>
        <begin position="211"/>
        <end position="564"/>
    </location>
</feature>
<dbReference type="PANTHER" id="PTHR30069">
    <property type="entry name" value="TONB-DEPENDENT OUTER MEMBRANE RECEPTOR"/>
    <property type="match status" value="1"/>
</dbReference>
<evidence type="ECO:0000256" key="2">
    <source>
        <dbReference type="ARBA" id="ARBA00022448"/>
    </source>
</evidence>
<evidence type="ECO:0000256" key="10">
    <source>
        <dbReference type="PROSITE-ProRule" id="PRU01360"/>
    </source>
</evidence>
<evidence type="ECO:0000256" key="4">
    <source>
        <dbReference type="ARBA" id="ARBA00022692"/>
    </source>
</evidence>
<dbReference type="AlphaFoldDB" id="I9NL90"/>
<evidence type="ECO:0000313" key="14">
    <source>
        <dbReference type="EMBL" id="AJQ29607.1"/>
    </source>
</evidence>
<keyword evidence="8 14" id="KW-0675">Receptor</keyword>
<sequence length="596" mass="66871">MVTANRIPVKKTEVAANVTVITQEEIEKGGFTRLSDVLRKNNVEMGESSFATYPILNGDDRVLVLIDGRKMNWSHLTVSGNDHAINIDSLSTKNIERIEIVRGPGSSLYGSDAVGGVINIITRKAETTSTSIASEFGNWGLRRYSLTTEGKTNGIGYFITAEQKKRDSFEYKDAKTGTTKTFADSQIDQKLITLRLDKELGEGRALSLQVDHTEDQQGFGAALNSGAVSYPGGYEDLSSNNIALTYSWKQNTEAENFFRVYRNASEGTTYNSLLKSDGISPYSYDLNAKGAEWQQSWKLNENQTLLGGANWRQEHLDDEDSLNRSVSTKSVFLENRWKLPSKWTLSVGTRYDDQSIVGDNTTSRLAINREINENTNIYASWGQSVRNPTIAQLFSNTSYWIGNPNLKPETGSTITVGMNTKFKGGTKLQASLYSSQLKNALDWRWDGITQYFNVDREKRQGLDLNFTHKLSPQWDLSAGYAYTKIKRKTDGASSYTNDINNSQPNGYHLGVQYNQDKWNADLTMRSATGRSLEGYTSKSYLTLDMVVNYQLNSSTRIYAKGYNLTNEAYELAHVWYDAGSYPMPGRSFYVGVEHRM</sequence>
<dbReference type="InterPro" id="IPR039426">
    <property type="entry name" value="TonB-dep_rcpt-like"/>
</dbReference>
<evidence type="ECO:0000256" key="1">
    <source>
        <dbReference type="ARBA" id="ARBA00004571"/>
    </source>
</evidence>
<evidence type="ECO:0000256" key="8">
    <source>
        <dbReference type="ARBA" id="ARBA00023170"/>
    </source>
</evidence>
<dbReference type="Pfam" id="PF07715">
    <property type="entry name" value="Plug"/>
    <property type="match status" value="1"/>
</dbReference>